<feature type="compositionally biased region" description="Basic residues" evidence="5">
    <location>
        <begin position="389"/>
        <end position="406"/>
    </location>
</feature>
<feature type="compositionally biased region" description="Polar residues" evidence="5">
    <location>
        <begin position="43"/>
        <end position="55"/>
    </location>
</feature>
<dbReference type="EMBL" id="QUTD01003227">
    <property type="protein sequence ID" value="RHY73636.1"/>
    <property type="molecule type" value="Genomic_DNA"/>
</dbReference>
<evidence type="ECO:0000256" key="5">
    <source>
        <dbReference type="SAM" id="MobiDB-lite"/>
    </source>
</evidence>
<evidence type="ECO:0000256" key="4">
    <source>
        <dbReference type="PROSITE-ProRule" id="PRU00091"/>
    </source>
</evidence>
<dbReference type="PANTHER" id="PTHR43102:SF2">
    <property type="entry name" value="GAF DOMAIN-CONTAINING PROTEIN"/>
    <property type="match status" value="1"/>
</dbReference>
<feature type="region of interest" description="Disordered" evidence="5">
    <location>
        <begin position="40"/>
        <end position="61"/>
    </location>
</feature>
<dbReference type="InterPro" id="IPR013083">
    <property type="entry name" value="Znf_RING/FYVE/PHD"/>
</dbReference>
<evidence type="ECO:0000313" key="8">
    <source>
        <dbReference type="EMBL" id="RHY98180.1"/>
    </source>
</evidence>
<dbReference type="PANTHER" id="PTHR43102">
    <property type="entry name" value="SLR1143 PROTEIN"/>
    <property type="match status" value="1"/>
</dbReference>
<dbReference type="Gene3D" id="3.30.450.40">
    <property type="match status" value="1"/>
</dbReference>
<dbReference type="Pfam" id="PF01363">
    <property type="entry name" value="FYVE"/>
    <property type="match status" value="1"/>
</dbReference>
<comment type="caution">
    <text evidence="8">The sequence shown here is derived from an EMBL/GenBank/DDBJ whole genome shotgun (WGS) entry which is preliminary data.</text>
</comment>
<dbReference type="Proteomes" id="UP000266643">
    <property type="component" value="Unassembled WGS sequence"/>
</dbReference>
<dbReference type="SUPFAM" id="SSF55781">
    <property type="entry name" value="GAF domain-like"/>
    <property type="match status" value="1"/>
</dbReference>
<name>A0A397ERH3_APHAT</name>
<dbReference type="Gene3D" id="3.30.40.10">
    <property type="entry name" value="Zinc/RING finger domain, C3HC4 (zinc finger)"/>
    <property type="match status" value="1"/>
</dbReference>
<dbReference type="VEuPathDB" id="FungiDB:H257_17580"/>
<evidence type="ECO:0000313" key="10">
    <source>
        <dbReference type="Proteomes" id="UP000266643"/>
    </source>
</evidence>
<dbReference type="EMBL" id="QUTE01016097">
    <property type="protein sequence ID" value="RHY98180.1"/>
    <property type="molecule type" value="Genomic_DNA"/>
</dbReference>
<evidence type="ECO:0000256" key="1">
    <source>
        <dbReference type="ARBA" id="ARBA00022723"/>
    </source>
</evidence>
<feature type="region of interest" description="Disordered" evidence="5">
    <location>
        <begin position="579"/>
        <end position="598"/>
    </location>
</feature>
<feature type="region of interest" description="Disordered" evidence="5">
    <location>
        <begin position="532"/>
        <end position="558"/>
    </location>
</feature>
<dbReference type="Proteomes" id="UP000266196">
    <property type="component" value="Unassembled WGS sequence"/>
</dbReference>
<dbReference type="PROSITE" id="PS50178">
    <property type="entry name" value="ZF_FYVE"/>
    <property type="match status" value="1"/>
</dbReference>
<dbReference type="VEuPathDB" id="FungiDB:H257_17579"/>
<evidence type="ECO:0000313" key="7">
    <source>
        <dbReference type="EMBL" id="RHY73636.1"/>
    </source>
</evidence>
<organism evidence="8 9">
    <name type="scientific">Aphanomyces astaci</name>
    <name type="common">Crayfish plague agent</name>
    <dbReference type="NCBI Taxonomy" id="112090"/>
    <lineage>
        <taxon>Eukaryota</taxon>
        <taxon>Sar</taxon>
        <taxon>Stramenopiles</taxon>
        <taxon>Oomycota</taxon>
        <taxon>Saprolegniomycetes</taxon>
        <taxon>Saprolegniales</taxon>
        <taxon>Verrucalvaceae</taxon>
        <taxon>Aphanomyces</taxon>
    </lineage>
</organism>
<keyword evidence="3" id="KW-0862">Zinc</keyword>
<accession>A0A397ERH3</accession>
<evidence type="ECO:0000259" key="6">
    <source>
        <dbReference type="PROSITE" id="PS50178"/>
    </source>
</evidence>
<dbReference type="AlphaFoldDB" id="A0A397ERH3"/>
<feature type="region of interest" description="Disordered" evidence="5">
    <location>
        <begin position="614"/>
        <end position="700"/>
    </location>
</feature>
<keyword evidence="2 4" id="KW-0863">Zinc-finger</keyword>
<dbReference type="InterPro" id="IPR000306">
    <property type="entry name" value="Znf_FYVE"/>
</dbReference>
<feature type="domain" description="FYVE-type" evidence="6">
    <location>
        <begin position="315"/>
        <end position="369"/>
    </location>
</feature>
<evidence type="ECO:0000256" key="3">
    <source>
        <dbReference type="ARBA" id="ARBA00022833"/>
    </source>
</evidence>
<evidence type="ECO:0000313" key="9">
    <source>
        <dbReference type="Proteomes" id="UP000266196"/>
    </source>
</evidence>
<proteinExistence type="predicted"/>
<feature type="region of interest" description="Disordered" evidence="5">
    <location>
        <begin position="1"/>
        <end position="22"/>
    </location>
</feature>
<feature type="compositionally biased region" description="Low complexity" evidence="5">
    <location>
        <begin position="1"/>
        <end position="20"/>
    </location>
</feature>
<dbReference type="Pfam" id="PF01590">
    <property type="entry name" value="GAF"/>
    <property type="match status" value="1"/>
</dbReference>
<dbReference type="InterPro" id="IPR029016">
    <property type="entry name" value="GAF-like_dom_sf"/>
</dbReference>
<feature type="region of interest" description="Disordered" evidence="5">
    <location>
        <begin position="125"/>
        <end position="148"/>
    </location>
</feature>
<reference evidence="9 10" key="1">
    <citation type="submission" date="2018-08" db="EMBL/GenBank/DDBJ databases">
        <title>Aphanomyces genome sequencing and annotation.</title>
        <authorList>
            <person name="Minardi D."/>
            <person name="Oidtmann B."/>
            <person name="Van Der Giezen M."/>
            <person name="Studholme D.J."/>
        </authorList>
    </citation>
    <scope>NUCLEOTIDE SEQUENCE [LARGE SCALE GENOMIC DNA]</scope>
    <source>
        <strain evidence="8 9">197901</strain>
        <strain evidence="7 10">D2</strain>
    </source>
</reference>
<sequence length="863" mass="94041">MSGSNPRSSSSSAAARSPTNRAKKTAAFAQECAISFAKECTESTKGPSSSSNPQGNHRGKDSHVVHDYVSETKQYFVRATLELHAPLSEILELFAPTDPDDSDPFFSRLFDRAIDVSTVARHLGDGGTLLPPSNQMPTDDEPRPLTKGPVARSTVIKRIRFHDKKQWQKDLLCLEHVEPLSATSVVRFYESVDSWSDIRLSSTDSWTKESSGSTTLSAPHHENLTFGFLFEKISRANRLRLTFLGYHTTATRGDETCLWLGKVATSLAMVKNLVLRRRLTQDSVVVPSSQPVHATSMPPPSSSSLNFTATLPRACHTCTKSFHLFRRAHFCQVCQAAMCSKCTRHQDVESAPGLVVSMQVCHGCQVTLVHRNALNPAPSAECDNVCPKPHRSRLHNHRRSSSRRALSHRDALLFNPDGDDNNNATDVYEDNLAFDAQTRFPGVTMVVPPISAKKPASASATPRPTPRQATKASAAKEICMRCCASVAVGVCGACTMPFCGGCSVLQNVQVGPANVFELQLCLGCVAETAVPVTSPPSAPSHPSPTERSPPPPTVEPIVLRERPSFNPDVDAMMRTMTLRPQLSPSPWTPMASKDHSRQPQRYVVPLLEMEAANIEEGDEDEGSDDEYHHRRHRYRTSTSDSTTTLQQQQQDHPYDIADNQSSSPRPRRSNSSNSSHVSSRASSNDSSHVGGHGHEDDHDATSLEDQLQMFACLDVGANSLHDVLCEEVCADMECANGYVTLIYQGATVLKGAFGSTAPSQIPSTCALVREILASSDTALLLVPDATADPRFASSPRVTGSEGIRFFCGFPLRTSDGHVLGTVSVADTAPRLRMSPQHRQAMETFHDNVVALIEDRLAVALQAH</sequence>
<dbReference type="InterPro" id="IPR017455">
    <property type="entry name" value="Znf_FYVE-rel"/>
</dbReference>
<dbReference type="SUPFAM" id="SSF57903">
    <property type="entry name" value="FYVE/PHD zinc finger"/>
    <property type="match status" value="1"/>
</dbReference>
<dbReference type="GO" id="GO:0008270">
    <property type="term" value="F:zinc ion binding"/>
    <property type="evidence" value="ECO:0007669"/>
    <property type="project" value="UniProtKB-KW"/>
</dbReference>
<gene>
    <name evidence="7" type="ORF">DYB30_012055</name>
    <name evidence="8" type="ORF">DYB31_011190</name>
</gene>
<feature type="compositionally biased region" description="Low complexity" evidence="5">
    <location>
        <begin position="659"/>
        <end position="687"/>
    </location>
</feature>
<feature type="compositionally biased region" description="Pro residues" evidence="5">
    <location>
        <begin position="533"/>
        <end position="554"/>
    </location>
</feature>
<evidence type="ECO:0000256" key="2">
    <source>
        <dbReference type="ARBA" id="ARBA00022771"/>
    </source>
</evidence>
<feature type="region of interest" description="Disordered" evidence="5">
    <location>
        <begin position="389"/>
        <end position="418"/>
    </location>
</feature>
<dbReference type="InterPro" id="IPR011011">
    <property type="entry name" value="Znf_FYVE_PHD"/>
</dbReference>
<protein>
    <recommendedName>
        <fullName evidence="6">FYVE-type domain-containing protein</fullName>
    </recommendedName>
</protein>
<feature type="compositionally biased region" description="Acidic residues" evidence="5">
    <location>
        <begin position="614"/>
        <end position="624"/>
    </location>
</feature>
<keyword evidence="1" id="KW-0479">Metal-binding</keyword>
<feature type="compositionally biased region" description="Low complexity" evidence="5">
    <location>
        <begin position="636"/>
        <end position="651"/>
    </location>
</feature>
<dbReference type="InterPro" id="IPR003018">
    <property type="entry name" value="GAF"/>
</dbReference>